<organism evidence="1 2">
    <name type="scientific">Asaia bogorensis</name>
    <dbReference type="NCBI Taxonomy" id="91915"/>
    <lineage>
        <taxon>Bacteria</taxon>
        <taxon>Pseudomonadati</taxon>
        <taxon>Pseudomonadota</taxon>
        <taxon>Alphaproteobacteria</taxon>
        <taxon>Acetobacterales</taxon>
        <taxon>Acetobacteraceae</taxon>
        <taxon>Asaia</taxon>
    </lineage>
</organism>
<dbReference type="EMBL" id="CBLX010000024">
    <property type="protein sequence ID" value="CDG40847.1"/>
    <property type="molecule type" value="Genomic_DNA"/>
</dbReference>
<evidence type="ECO:0000313" key="1">
    <source>
        <dbReference type="EMBL" id="CDG40847.1"/>
    </source>
</evidence>
<dbReference type="Proteomes" id="UP000027583">
    <property type="component" value="Unassembled WGS sequence"/>
</dbReference>
<dbReference type="AlphaFoldDB" id="A0A060QM19"/>
<accession>A0A060QM19</accession>
<name>A0A060QM19_9PROT</name>
<reference evidence="1 2" key="1">
    <citation type="journal article" date="2014" name="Genome Biol. Evol.">
        <title>Acetic acid bacteria genomes reveal functional traits for adaptation to life in insect guts.</title>
        <authorList>
            <person name="Chouaia B."/>
            <person name="Gaiarsa S."/>
            <person name="Crotti E."/>
            <person name="Comandatore F."/>
            <person name="Degli Esposti M."/>
            <person name="Ricci I."/>
            <person name="Alma A."/>
            <person name="Favia G."/>
            <person name="Bandi C."/>
            <person name="Daffonchio D."/>
        </authorList>
    </citation>
    <scope>NUCLEOTIDE SEQUENCE [LARGE SCALE GENOMIC DNA]</scope>
    <source>
        <strain evidence="1 2">SF2.1</strain>
    </source>
</reference>
<sequence>MAFSLRSFSSLVQTAVVTAQASCAGKLTLDIGTPGRALVESVSGLGLWLQYMLMQVLCRTRLATSSGADCDSFVGDFGMTRLPGVKALGSVTMTCFSFQDISAVVRPGVTVRTAAAVTFQVIADTTHERWSSATRGYVRPTGVASLTLPVEALLEGVQGNVATGAISLMGTSVAGIDIVTNEATFANGADQETDAQLRQRFPLWLAAKASASRAAVESAIAETQNNLDYAIFDGAAPDGTTRQGYFTVVVDDGSDAVPDQVLRRVYAQVDACKALGVGFAVQRPVMFSVSVSMVVSITLGADADTVQRTLLEAISADIRASRIGGGYAYSRLGYVAYAAAGDAVLSISQIRLNNAQEDIVGEASQSLFPGTISVQIVQEG</sequence>
<comment type="caution">
    <text evidence="1">The sequence shown here is derived from an EMBL/GenBank/DDBJ whole genome shotgun (WGS) entry which is preliminary data.</text>
</comment>
<protein>
    <submittedName>
        <fullName evidence="1">Phage baseplate</fullName>
    </submittedName>
</protein>
<evidence type="ECO:0000313" key="2">
    <source>
        <dbReference type="Proteomes" id="UP000027583"/>
    </source>
</evidence>
<proteinExistence type="predicted"/>
<dbReference type="RefSeq" id="WP_023979329.1">
    <property type="nucleotide sequence ID" value="NZ_CBLX010000024.1"/>
</dbReference>
<gene>
    <name evidence="1" type="ORF">ASAP_2802</name>
</gene>
<reference evidence="1 2" key="2">
    <citation type="journal article" date="2014" name="PLoS ONE">
        <title>Evolution of mitochondria reconstructed from the energy metabolism of living bacteria.</title>
        <authorList>
            <person name="Degli Esposti M."/>
            <person name="Chouaia B."/>
            <person name="Comandatore F."/>
            <person name="Crotti E."/>
            <person name="Sassera D."/>
            <person name="Lievens P.M."/>
            <person name="Daffonchio D."/>
            <person name="Bandi C."/>
        </authorList>
    </citation>
    <scope>NUCLEOTIDE SEQUENCE [LARGE SCALE GENOMIC DNA]</scope>
    <source>
        <strain evidence="1 2">SF2.1</strain>
    </source>
</reference>
<dbReference type="eggNOG" id="COG3299">
    <property type="taxonomic scope" value="Bacteria"/>
</dbReference>